<name>A0A914E8J3_9BILA</name>
<proteinExistence type="predicted"/>
<sequence length="95" mass="11347">MERLLQTFNNHQNPGLLFHRTVIRSQYIAQNAIKTFAAGHLFVEKENDTFMFKRADGWVLEIFRTEALVMVFHIAYPDENEKCVRCHNYYSFNFL</sequence>
<reference evidence="2" key="1">
    <citation type="submission" date="2022-11" db="UniProtKB">
        <authorList>
            <consortium name="WormBaseParasite"/>
        </authorList>
    </citation>
    <scope>IDENTIFICATION</scope>
</reference>
<evidence type="ECO:0000313" key="2">
    <source>
        <dbReference type="WBParaSite" id="ACRNAN_scaffold6133.g22355.t1"/>
    </source>
</evidence>
<organism evidence="1 2">
    <name type="scientific">Acrobeloides nanus</name>
    <dbReference type="NCBI Taxonomy" id="290746"/>
    <lineage>
        <taxon>Eukaryota</taxon>
        <taxon>Metazoa</taxon>
        <taxon>Ecdysozoa</taxon>
        <taxon>Nematoda</taxon>
        <taxon>Chromadorea</taxon>
        <taxon>Rhabditida</taxon>
        <taxon>Tylenchina</taxon>
        <taxon>Cephalobomorpha</taxon>
        <taxon>Cephaloboidea</taxon>
        <taxon>Cephalobidae</taxon>
        <taxon>Acrobeloides</taxon>
    </lineage>
</organism>
<dbReference type="AlphaFoldDB" id="A0A914E8J3"/>
<protein>
    <submittedName>
        <fullName evidence="2">Uncharacterized protein</fullName>
    </submittedName>
</protein>
<dbReference type="Proteomes" id="UP000887540">
    <property type="component" value="Unplaced"/>
</dbReference>
<keyword evidence="1" id="KW-1185">Reference proteome</keyword>
<accession>A0A914E8J3</accession>
<evidence type="ECO:0000313" key="1">
    <source>
        <dbReference type="Proteomes" id="UP000887540"/>
    </source>
</evidence>
<dbReference type="WBParaSite" id="ACRNAN_scaffold6133.g22355.t1">
    <property type="protein sequence ID" value="ACRNAN_scaffold6133.g22355.t1"/>
    <property type="gene ID" value="ACRNAN_scaffold6133.g22355"/>
</dbReference>